<evidence type="ECO:0000259" key="1">
    <source>
        <dbReference type="Pfam" id="PF03992"/>
    </source>
</evidence>
<keyword evidence="2" id="KW-0503">Monooxygenase</keyword>
<evidence type="ECO:0000313" key="2">
    <source>
        <dbReference type="EMBL" id="MCT8989379.1"/>
    </source>
</evidence>
<gene>
    <name evidence="2" type="ORF">NYR54_03575</name>
</gene>
<organism evidence="2 3">
    <name type="scientific">Chelativorans petroleitrophicus</name>
    <dbReference type="NCBI Taxonomy" id="2975484"/>
    <lineage>
        <taxon>Bacteria</taxon>
        <taxon>Pseudomonadati</taxon>
        <taxon>Pseudomonadota</taxon>
        <taxon>Alphaproteobacteria</taxon>
        <taxon>Hyphomicrobiales</taxon>
        <taxon>Phyllobacteriaceae</taxon>
        <taxon>Chelativorans</taxon>
    </lineage>
</organism>
<dbReference type="RefSeq" id="WP_261514123.1">
    <property type="nucleotide sequence ID" value="NZ_JAODNV010000005.1"/>
</dbReference>
<feature type="domain" description="ABM" evidence="1">
    <location>
        <begin position="9"/>
        <end position="72"/>
    </location>
</feature>
<dbReference type="InterPro" id="IPR007138">
    <property type="entry name" value="ABM_dom"/>
</dbReference>
<dbReference type="Pfam" id="PF03992">
    <property type="entry name" value="ABM"/>
    <property type="match status" value="1"/>
</dbReference>
<name>A0A9X2X6F7_9HYPH</name>
<dbReference type="GO" id="GO:0004497">
    <property type="term" value="F:monooxygenase activity"/>
    <property type="evidence" value="ECO:0007669"/>
    <property type="project" value="UniProtKB-KW"/>
</dbReference>
<evidence type="ECO:0000313" key="3">
    <source>
        <dbReference type="Proteomes" id="UP001149009"/>
    </source>
</evidence>
<keyword evidence="2" id="KW-0560">Oxidoreductase</keyword>
<dbReference type="Proteomes" id="UP001149009">
    <property type="component" value="Unassembled WGS sequence"/>
</dbReference>
<protein>
    <submittedName>
        <fullName evidence="2">Antibiotic biosynthesis monooxygenase</fullName>
    </submittedName>
</protein>
<dbReference type="EMBL" id="JAODNV010000005">
    <property type="protein sequence ID" value="MCT8989379.1"/>
    <property type="molecule type" value="Genomic_DNA"/>
</dbReference>
<dbReference type="InterPro" id="IPR011008">
    <property type="entry name" value="Dimeric_a/b-barrel"/>
</dbReference>
<reference evidence="2" key="1">
    <citation type="submission" date="2022-08" db="EMBL/GenBank/DDBJ databases">
        <title>Chelativorans sichuanense sp. nov., a paraffin oil-degrading bacterium isolated from a mixture of oil-based drill cuttings and paddy soil.</title>
        <authorList>
            <person name="Yu J."/>
            <person name="Liu H."/>
            <person name="Chen Q."/>
        </authorList>
    </citation>
    <scope>NUCLEOTIDE SEQUENCE</scope>
    <source>
        <strain evidence="2">SCAU 2101</strain>
    </source>
</reference>
<proteinExistence type="predicted"/>
<sequence length="106" mass="12594">MIKRVWHGYTTPDRADEYERLLRSEVMKEIEGKNIPGLRRFEVLRRALEDETEFVTIMEFDSLESVKAFAGEDYEACYVPAAARAVLKRFDQRSQHYELRDVRSYV</sequence>
<accession>A0A9X2X6F7</accession>
<dbReference type="SUPFAM" id="SSF54909">
    <property type="entry name" value="Dimeric alpha+beta barrel"/>
    <property type="match status" value="1"/>
</dbReference>
<dbReference type="AlphaFoldDB" id="A0A9X2X6F7"/>
<keyword evidence="3" id="KW-1185">Reference proteome</keyword>
<comment type="caution">
    <text evidence="2">The sequence shown here is derived from an EMBL/GenBank/DDBJ whole genome shotgun (WGS) entry which is preliminary data.</text>
</comment>